<dbReference type="PANTHER" id="PTHR12785:SF6">
    <property type="entry name" value="SPLICING FACTOR 3B SUBUNIT 2"/>
    <property type="match status" value="1"/>
</dbReference>
<dbReference type="InterPro" id="IPR019381">
    <property type="entry name" value="PACS1/2_C"/>
</dbReference>
<dbReference type="InterPro" id="IPR006568">
    <property type="entry name" value="PSP_pro-rich"/>
</dbReference>
<dbReference type="PROSITE" id="PS50800">
    <property type="entry name" value="SAP"/>
    <property type="match status" value="1"/>
</dbReference>
<comment type="caution">
    <text evidence="3">The sequence shown here is derived from an EMBL/GenBank/DDBJ whole genome shotgun (WGS) entry which is preliminary data.</text>
</comment>
<proteinExistence type="predicted"/>
<dbReference type="Pfam" id="PF04037">
    <property type="entry name" value="DUF382"/>
    <property type="match status" value="1"/>
</dbReference>
<dbReference type="Pfam" id="PF02037">
    <property type="entry name" value="SAP"/>
    <property type="match status" value="1"/>
</dbReference>
<dbReference type="Pfam" id="PF10254">
    <property type="entry name" value="Pacs-1"/>
    <property type="match status" value="1"/>
</dbReference>
<feature type="region of interest" description="Disordered" evidence="1">
    <location>
        <begin position="250"/>
        <end position="327"/>
    </location>
</feature>
<feature type="compositionally biased region" description="Basic and acidic residues" evidence="1">
    <location>
        <begin position="303"/>
        <end position="325"/>
    </location>
</feature>
<dbReference type="SMART" id="SM00581">
    <property type="entry name" value="PSP"/>
    <property type="match status" value="1"/>
</dbReference>
<dbReference type="GO" id="GO:0005689">
    <property type="term" value="C:U12-type spliceosomal complex"/>
    <property type="evidence" value="ECO:0007669"/>
    <property type="project" value="TreeGrafter"/>
</dbReference>
<feature type="region of interest" description="Disordered" evidence="1">
    <location>
        <begin position="102"/>
        <end position="125"/>
    </location>
</feature>
<evidence type="ECO:0000313" key="4">
    <source>
        <dbReference type="Proteomes" id="UP000319801"/>
    </source>
</evidence>
<feature type="compositionally biased region" description="Basic residues" evidence="1">
    <location>
        <begin position="287"/>
        <end position="302"/>
    </location>
</feature>
<dbReference type="OrthoDB" id="10260794at2759"/>
<feature type="region of interest" description="Disordered" evidence="1">
    <location>
        <begin position="859"/>
        <end position="907"/>
    </location>
</feature>
<sequence length="1147" mass="128251">MAADGVPAMDSNSDLNSWSVPELQAKLAEIGAPVMGPREELIDRLKSYIMQTGVMLNKPNLPGGDDRTMTTIPGLPPMPPMPSMPLPPGMGVLQAMGMMGGPPPPGIRMSMEPPRVQDDPQKMVGQGDSRVMEEQLKDQELLEQQKRAAQLLEHERQQELVKATADRTTRHPASGTRTRPQPAASHSSYQSGPPPPGVSLTSQSSQRQRVPPPPGEDVREVWQSDDLGIGPKIPQALEKILQLKEIRQEQLTAAPTEEEDDDMAHMDLNSSRPYSDDEEESALSKKDKSRRRRNRKKKKKRNQEKSEQAEGKKNEADKEKEKDSEVEIEYVTEEPEIYDPNFIFFKRIFEAFKLTDEVKKEKEKEPEKTEKLEITSYKKKFLEEKKDSDDSDEEMKPDVPKLSKKKLRRMNRLTVAELKQLVARPDVVEMHDVTAQEPKLLVHLKATRNTVPVPRHWCFKRKYLQGKRGIEKPPFELPEFIKRTGIQEMREALQEKEDAKTMKTKMREKVRPKMGKIDIDYQKLHDAFFKWQIKPKLTIHGDLYYEGKEFETRLKEKKPGDLSDELRIALGMPTGPNSHKVPPPWLIAMQRYGPPPSYPNLKIPGLNAPIPENCSFGYHAGGWGKPPVDETGKPLYGDVFGTNAVDFQAKAEEEEVDRTPWGELEPSDEESSEEEEEEESDEDKPDESGFFTPADSGLITPGGFSSVPAGMETPELIELRKKKIEEAMDGNETPQLFTVLPERRAGPVGGAMMASTHIYDISAAAAVTGLGGDSQGVEVALAPEELELDPMAMTQKYEEHVREQQAQVEKEDFSDMVAEHAAKQKPSKPVAITSNRPVHMNLYATWEVDRSSPSCVPRPFFEGMSQSSSQTEIGSLNSKGSLTRDPFSPGEQPPSDKMKHSRSRTLDETTNAPDILVAVVGAQSYLGAILQFFVSQLANKTSDWLNHMRFLVVPLGSHPVAKHLGTLDNRYSSVFLDGAWRELFSRPEPPISDVLDVAGRIAQYISGASLTHQLPIAEAMLTCKHRTSPSMSPGVDAIGLQVDYWLASLAEKRREGERRDTGCKNTLKSAFRSLQVSRLPGASSSEPHAPVNTMSMTVVTKEKNKKVPTIFLGKKPKEKEVDSKSQVIEGISRLICSAKQQQTILKG</sequence>
<evidence type="ECO:0000313" key="3">
    <source>
        <dbReference type="EMBL" id="TSN12200.1"/>
    </source>
</evidence>
<dbReference type="Pfam" id="PF04046">
    <property type="entry name" value="PSP"/>
    <property type="match status" value="1"/>
</dbReference>
<feature type="compositionally biased region" description="Polar residues" evidence="1">
    <location>
        <begin position="175"/>
        <end position="191"/>
    </location>
</feature>
<feature type="domain" description="SAP" evidence="2">
    <location>
        <begin position="15"/>
        <end position="49"/>
    </location>
</feature>
<evidence type="ECO:0000259" key="2">
    <source>
        <dbReference type="PROSITE" id="PS50800"/>
    </source>
</evidence>
<dbReference type="InterPro" id="IPR007180">
    <property type="entry name" value="DUF382"/>
</dbReference>
<dbReference type="InterPro" id="IPR052584">
    <property type="entry name" value="U2_snRNP_Complex_Component"/>
</dbReference>
<protein>
    <submittedName>
        <fullName evidence="3">Splicing factor 3B subunit 2</fullName>
    </submittedName>
</protein>
<feature type="compositionally biased region" description="Polar residues" evidence="1">
    <location>
        <begin position="864"/>
        <end position="881"/>
    </location>
</feature>
<name>A0A556U631_BAGYA</name>
<feature type="region of interest" description="Disordered" evidence="1">
    <location>
        <begin position="651"/>
        <end position="710"/>
    </location>
</feature>
<dbReference type="InterPro" id="IPR003034">
    <property type="entry name" value="SAP_dom"/>
</dbReference>
<dbReference type="InterPro" id="IPR036361">
    <property type="entry name" value="SAP_dom_sf"/>
</dbReference>
<keyword evidence="4" id="KW-1185">Reference proteome</keyword>
<dbReference type="Proteomes" id="UP000319801">
    <property type="component" value="Unassembled WGS sequence"/>
</dbReference>
<dbReference type="Gene3D" id="1.10.720.30">
    <property type="entry name" value="SAP domain"/>
    <property type="match status" value="1"/>
</dbReference>
<feature type="compositionally biased region" description="Acidic residues" evidence="1">
    <location>
        <begin position="665"/>
        <end position="685"/>
    </location>
</feature>
<organism evidence="3 4">
    <name type="scientific">Bagarius yarrelli</name>
    <name type="common">Goonch</name>
    <name type="synonym">Bagrus yarrelli</name>
    <dbReference type="NCBI Taxonomy" id="175774"/>
    <lineage>
        <taxon>Eukaryota</taxon>
        <taxon>Metazoa</taxon>
        <taxon>Chordata</taxon>
        <taxon>Craniata</taxon>
        <taxon>Vertebrata</taxon>
        <taxon>Euteleostomi</taxon>
        <taxon>Actinopterygii</taxon>
        <taxon>Neopterygii</taxon>
        <taxon>Teleostei</taxon>
        <taxon>Ostariophysi</taxon>
        <taxon>Siluriformes</taxon>
        <taxon>Sisoridae</taxon>
        <taxon>Sisorinae</taxon>
        <taxon>Bagarius</taxon>
    </lineage>
</organism>
<accession>A0A556U631</accession>
<reference evidence="3 4" key="1">
    <citation type="journal article" date="2019" name="Genome Biol. Evol.">
        <title>Whole-Genome Sequencing of the Giant Devil Catfish, Bagarius yarrelli.</title>
        <authorList>
            <person name="Jiang W."/>
            <person name="Lv Y."/>
            <person name="Cheng L."/>
            <person name="Yang K."/>
            <person name="Chao B."/>
            <person name="Wang X."/>
            <person name="Li Y."/>
            <person name="Pan X."/>
            <person name="You X."/>
            <person name="Zhang Y."/>
            <person name="Yang J."/>
            <person name="Li J."/>
            <person name="Zhang X."/>
            <person name="Liu S."/>
            <person name="Sun C."/>
            <person name="Yang J."/>
            <person name="Shi Q."/>
        </authorList>
    </citation>
    <scope>NUCLEOTIDE SEQUENCE [LARGE SCALE GENOMIC DNA]</scope>
    <source>
        <strain evidence="3">JWS20170419001</strain>
        <tissue evidence="3">Muscle</tissue>
    </source>
</reference>
<evidence type="ECO:0000256" key="1">
    <source>
        <dbReference type="SAM" id="MobiDB-lite"/>
    </source>
</evidence>
<dbReference type="SMART" id="SM00513">
    <property type="entry name" value="SAP"/>
    <property type="match status" value="1"/>
</dbReference>
<dbReference type="AlphaFoldDB" id="A0A556U631"/>
<gene>
    <name evidence="3" type="ORF">Baya_9321</name>
</gene>
<dbReference type="EMBL" id="VCAZ01000053">
    <property type="protein sequence ID" value="TSN12200.1"/>
    <property type="molecule type" value="Genomic_DNA"/>
</dbReference>
<feature type="region of interest" description="Disordered" evidence="1">
    <location>
        <begin position="161"/>
        <end position="230"/>
    </location>
</feature>
<dbReference type="PANTHER" id="PTHR12785">
    <property type="entry name" value="SPLICING FACTOR 3B"/>
    <property type="match status" value="1"/>
</dbReference>